<proteinExistence type="predicted"/>
<protein>
    <submittedName>
        <fullName evidence="2">Uncharacterized protein</fullName>
    </submittedName>
</protein>
<evidence type="ECO:0000256" key="1">
    <source>
        <dbReference type="SAM" id="Phobius"/>
    </source>
</evidence>
<gene>
    <name evidence="2" type="ORF">EH31_03300</name>
</gene>
<dbReference type="AlphaFoldDB" id="A0A074MA82"/>
<keyword evidence="1" id="KW-1133">Transmembrane helix</keyword>
<evidence type="ECO:0000313" key="2">
    <source>
        <dbReference type="EMBL" id="KEO91711.1"/>
    </source>
</evidence>
<evidence type="ECO:0000313" key="3">
    <source>
        <dbReference type="Proteomes" id="UP000027647"/>
    </source>
</evidence>
<keyword evidence="1" id="KW-0472">Membrane</keyword>
<reference evidence="2 3" key="1">
    <citation type="submission" date="2014-04" db="EMBL/GenBank/DDBJ databases">
        <title>A comprehensive comparison of genomes of Erythrobacter spp. strains.</title>
        <authorList>
            <person name="Zheng Q."/>
        </authorList>
    </citation>
    <scope>NUCLEOTIDE SEQUENCE [LARGE SCALE GENOMIC DNA]</scope>
    <source>
        <strain evidence="2 3">DSM 6997</strain>
    </source>
</reference>
<keyword evidence="3" id="KW-1185">Reference proteome</keyword>
<comment type="caution">
    <text evidence="2">The sequence shown here is derived from an EMBL/GenBank/DDBJ whole genome shotgun (WGS) entry which is preliminary data.</text>
</comment>
<name>A0A074MA82_ERYLO</name>
<dbReference type="Proteomes" id="UP000027647">
    <property type="component" value="Unassembled WGS sequence"/>
</dbReference>
<feature type="transmembrane region" description="Helical" evidence="1">
    <location>
        <begin position="39"/>
        <end position="63"/>
    </location>
</feature>
<dbReference type="EMBL" id="JMIW01000001">
    <property type="protein sequence ID" value="KEO91711.1"/>
    <property type="molecule type" value="Genomic_DNA"/>
</dbReference>
<sequence length="69" mass="7522">MALPLVLIGLVLLTSIVLGPAHQWNQAGIESVTVFEAALIFLVGVTPFWLGFWFIGLAFGMIFENRTSS</sequence>
<keyword evidence="1" id="KW-0812">Transmembrane</keyword>
<accession>A0A074MA82</accession>
<organism evidence="2 3">
    <name type="scientific">Erythrobacter longus</name>
    <dbReference type="NCBI Taxonomy" id="1044"/>
    <lineage>
        <taxon>Bacteria</taxon>
        <taxon>Pseudomonadati</taxon>
        <taxon>Pseudomonadota</taxon>
        <taxon>Alphaproteobacteria</taxon>
        <taxon>Sphingomonadales</taxon>
        <taxon>Erythrobacteraceae</taxon>
        <taxon>Erythrobacter/Porphyrobacter group</taxon>
        <taxon>Erythrobacter</taxon>
    </lineage>
</organism>
<dbReference type="STRING" id="1044.EH31_03300"/>